<dbReference type="EMBL" id="CP023324">
    <property type="protein sequence ID" value="ATY61621.1"/>
    <property type="molecule type" value="Genomic_DNA"/>
</dbReference>
<gene>
    <name evidence="1" type="ORF">A9K55_008300</name>
</gene>
<reference evidence="1 2" key="1">
    <citation type="journal article" date="2017" name="BMC Genomics">
        <title>Chromosome level assembly and secondary metabolite potential of the parasitic fungus Cordyceps militaris.</title>
        <authorList>
            <person name="Kramer G.J."/>
            <person name="Nodwell J.R."/>
        </authorList>
    </citation>
    <scope>NUCLEOTIDE SEQUENCE [LARGE SCALE GENOMIC DNA]</scope>
    <source>
        <strain evidence="1 2">ATCC 34164</strain>
    </source>
</reference>
<dbReference type="VEuPathDB" id="FungiDB:A9K55_008300"/>
<dbReference type="Proteomes" id="UP000323067">
    <property type="component" value="Chromosome vii"/>
</dbReference>
<name>A0A2H4SET2_CORMI</name>
<accession>A0A2H4SET2</accession>
<proteinExistence type="predicted"/>
<organism evidence="1 2">
    <name type="scientific">Cordyceps militaris</name>
    <name type="common">Caterpillar fungus</name>
    <name type="synonym">Clavaria militaris</name>
    <dbReference type="NCBI Taxonomy" id="73501"/>
    <lineage>
        <taxon>Eukaryota</taxon>
        <taxon>Fungi</taxon>
        <taxon>Dikarya</taxon>
        <taxon>Ascomycota</taxon>
        <taxon>Pezizomycotina</taxon>
        <taxon>Sordariomycetes</taxon>
        <taxon>Hypocreomycetidae</taxon>
        <taxon>Hypocreales</taxon>
        <taxon>Cordycipitaceae</taxon>
        <taxon>Cordyceps</taxon>
    </lineage>
</organism>
<dbReference type="AlphaFoldDB" id="A0A2H4SET2"/>
<sequence length="111" mass="11980">MIGTSLRPAVGAHLGMVIGSNDALPVSPKMLKRGEGAGKVAQPVVTYVDWIDATYSMWDAEVSVEPAQLHPDLTDYTTGLRLMAIHRLEMNWKPVSVSVACTSVIVGVNWC</sequence>
<evidence type="ECO:0000313" key="1">
    <source>
        <dbReference type="EMBL" id="ATY61621.1"/>
    </source>
</evidence>
<protein>
    <submittedName>
        <fullName evidence="1">Uncharacterized protein</fullName>
    </submittedName>
</protein>
<evidence type="ECO:0000313" key="2">
    <source>
        <dbReference type="Proteomes" id="UP000323067"/>
    </source>
</evidence>